<protein>
    <submittedName>
        <fullName evidence="2">Uncharacterized protein</fullName>
    </submittedName>
</protein>
<sequence>MYYVIIVAEIIIGLAIIISGIGWVVGDQTNNVERKRKSGLAFLISVSLFYIFRFGSIAVLALLFSKGSLPGMEEKSLVYLLRILQVLILALVPTFSIIQHYIYRYQYLIIEREESRQRQRLYFYVAFAMTAGIVGLLEIMIGLVK</sequence>
<feature type="transmembrane region" description="Helical" evidence="1">
    <location>
        <begin position="38"/>
        <end position="64"/>
    </location>
</feature>
<dbReference type="Proteomes" id="UP000509459">
    <property type="component" value="Chromosome"/>
</dbReference>
<evidence type="ECO:0000313" key="2">
    <source>
        <dbReference type="EMBL" id="QKQ45161.1"/>
    </source>
</evidence>
<feature type="transmembrane region" description="Helical" evidence="1">
    <location>
        <begin position="76"/>
        <end position="101"/>
    </location>
</feature>
<reference evidence="2 3" key="1">
    <citation type="submission" date="2020-05" db="EMBL/GenBank/DDBJ databases">
        <title>FDA dAtabase for Regulatory Grade micrObial Sequences (FDA-ARGOS): Supporting development and validation of Infectious Disease Dx tests.</title>
        <authorList>
            <person name="Bojja K."/>
            <person name="Kessler A."/>
            <person name="Tallon L."/>
            <person name="Sadzewicz L."/>
            <person name="Zhao X."/>
            <person name="Vavikolanu K."/>
            <person name="Mehta A."/>
            <person name="Aluvathingal J."/>
            <person name="Nadendla S."/>
            <person name="Myers T."/>
            <person name="Yan Y."/>
            <person name="Sichtig H."/>
        </authorList>
    </citation>
    <scope>NUCLEOTIDE SEQUENCE [LARGE SCALE GENOMIC DNA]</scope>
    <source>
        <strain evidence="2 3">FDAARGOS_770</strain>
    </source>
</reference>
<dbReference type="AlphaFoldDB" id="A0A8B6N1J4"/>
<keyword evidence="1" id="KW-1133">Transmembrane helix</keyword>
<feature type="transmembrane region" description="Helical" evidence="1">
    <location>
        <begin position="121"/>
        <end position="144"/>
    </location>
</feature>
<keyword evidence="1" id="KW-0812">Transmembrane</keyword>
<name>A0A8B6N1J4_STRSA</name>
<proteinExistence type="predicted"/>
<accession>A0A8B6N1J4</accession>
<feature type="transmembrane region" description="Helical" evidence="1">
    <location>
        <begin position="6"/>
        <end position="26"/>
    </location>
</feature>
<dbReference type="EMBL" id="CP054570">
    <property type="protein sequence ID" value="QKQ45161.1"/>
    <property type="molecule type" value="Genomic_DNA"/>
</dbReference>
<organism evidence="2 3">
    <name type="scientific">Streptococcus sanguinis</name>
    <dbReference type="NCBI Taxonomy" id="1305"/>
    <lineage>
        <taxon>Bacteria</taxon>
        <taxon>Bacillati</taxon>
        <taxon>Bacillota</taxon>
        <taxon>Bacilli</taxon>
        <taxon>Lactobacillales</taxon>
        <taxon>Streptococcaceae</taxon>
        <taxon>Streptococcus</taxon>
    </lineage>
</organism>
<keyword evidence="1" id="KW-0472">Membrane</keyword>
<gene>
    <name evidence="2" type="ORF">FOC72_09370</name>
</gene>
<evidence type="ECO:0000313" key="3">
    <source>
        <dbReference type="Proteomes" id="UP000509459"/>
    </source>
</evidence>
<evidence type="ECO:0000256" key="1">
    <source>
        <dbReference type="SAM" id="Phobius"/>
    </source>
</evidence>